<dbReference type="EMBL" id="CAJHNH020006757">
    <property type="protein sequence ID" value="CAG5134067.1"/>
    <property type="molecule type" value="Genomic_DNA"/>
</dbReference>
<comment type="caution">
    <text evidence="7">The sequence shown here is derived from an EMBL/GenBank/DDBJ whole genome shotgun (WGS) entry which is preliminary data.</text>
</comment>
<dbReference type="Pfam" id="PF00001">
    <property type="entry name" value="7tm_1"/>
    <property type="match status" value="1"/>
</dbReference>
<evidence type="ECO:0000256" key="3">
    <source>
        <dbReference type="ARBA" id="ARBA00022989"/>
    </source>
</evidence>
<feature type="transmembrane region" description="Helical" evidence="5">
    <location>
        <begin position="68"/>
        <end position="85"/>
    </location>
</feature>
<feature type="transmembrane region" description="Helical" evidence="5">
    <location>
        <begin position="150"/>
        <end position="170"/>
    </location>
</feature>
<keyword evidence="2 5" id="KW-0812">Transmembrane</keyword>
<feature type="transmembrane region" description="Helical" evidence="5">
    <location>
        <begin position="34"/>
        <end position="56"/>
    </location>
</feature>
<protein>
    <recommendedName>
        <fullName evidence="6">G-protein coupled receptors family 1 profile domain-containing protein</fullName>
    </recommendedName>
</protein>
<evidence type="ECO:0000313" key="7">
    <source>
        <dbReference type="EMBL" id="CAG5134067.1"/>
    </source>
</evidence>
<evidence type="ECO:0000313" key="8">
    <source>
        <dbReference type="Proteomes" id="UP000678393"/>
    </source>
</evidence>
<dbReference type="InterPro" id="IPR000276">
    <property type="entry name" value="GPCR_Rhodpsn"/>
</dbReference>
<reference evidence="7" key="1">
    <citation type="submission" date="2021-04" db="EMBL/GenBank/DDBJ databases">
        <authorList>
            <consortium name="Molecular Ecology Group"/>
        </authorList>
    </citation>
    <scope>NUCLEOTIDE SEQUENCE</scope>
</reference>
<accession>A0A8S3ZWM9</accession>
<gene>
    <name evidence="7" type="ORF">CUNI_LOCUS19625</name>
</gene>
<proteinExistence type="predicted"/>
<dbReference type="PROSITE" id="PS50262">
    <property type="entry name" value="G_PROTEIN_RECEP_F1_2"/>
    <property type="match status" value="1"/>
</dbReference>
<comment type="subcellular location">
    <subcellularLocation>
        <location evidence="1">Membrane</location>
    </subcellularLocation>
</comment>
<dbReference type="SUPFAM" id="SSF81321">
    <property type="entry name" value="Family A G protein-coupled receptor-like"/>
    <property type="match status" value="1"/>
</dbReference>
<feature type="transmembrane region" description="Helical" evidence="5">
    <location>
        <begin position="201"/>
        <end position="225"/>
    </location>
</feature>
<feature type="non-terminal residue" evidence="7">
    <location>
        <position position="297"/>
    </location>
</feature>
<dbReference type="Gene3D" id="1.20.1070.10">
    <property type="entry name" value="Rhodopsin 7-helix transmembrane proteins"/>
    <property type="match status" value="1"/>
</dbReference>
<dbReference type="GO" id="GO:0016020">
    <property type="term" value="C:membrane"/>
    <property type="evidence" value="ECO:0007669"/>
    <property type="project" value="UniProtKB-SubCell"/>
</dbReference>
<evidence type="ECO:0000259" key="6">
    <source>
        <dbReference type="PROSITE" id="PS50262"/>
    </source>
</evidence>
<evidence type="ECO:0000256" key="2">
    <source>
        <dbReference type="ARBA" id="ARBA00022692"/>
    </source>
</evidence>
<organism evidence="7 8">
    <name type="scientific">Candidula unifasciata</name>
    <dbReference type="NCBI Taxonomy" id="100452"/>
    <lineage>
        <taxon>Eukaryota</taxon>
        <taxon>Metazoa</taxon>
        <taxon>Spiralia</taxon>
        <taxon>Lophotrochozoa</taxon>
        <taxon>Mollusca</taxon>
        <taxon>Gastropoda</taxon>
        <taxon>Heterobranchia</taxon>
        <taxon>Euthyneura</taxon>
        <taxon>Panpulmonata</taxon>
        <taxon>Eupulmonata</taxon>
        <taxon>Stylommatophora</taxon>
        <taxon>Helicina</taxon>
        <taxon>Helicoidea</taxon>
        <taxon>Geomitridae</taxon>
        <taxon>Candidula</taxon>
    </lineage>
</organism>
<feature type="transmembrane region" description="Helical" evidence="5">
    <location>
        <begin position="258"/>
        <end position="282"/>
    </location>
</feature>
<keyword evidence="4 5" id="KW-0472">Membrane</keyword>
<evidence type="ECO:0000256" key="1">
    <source>
        <dbReference type="ARBA" id="ARBA00004370"/>
    </source>
</evidence>
<dbReference type="PANTHER" id="PTHR46641">
    <property type="entry name" value="FMRFAMIDE RECEPTOR-RELATED"/>
    <property type="match status" value="1"/>
</dbReference>
<dbReference type="GO" id="GO:0004930">
    <property type="term" value="F:G protein-coupled receptor activity"/>
    <property type="evidence" value="ECO:0007669"/>
    <property type="project" value="InterPro"/>
</dbReference>
<dbReference type="PANTHER" id="PTHR46641:SF2">
    <property type="entry name" value="FMRFAMIDE RECEPTOR"/>
    <property type="match status" value="1"/>
</dbReference>
<name>A0A8S3ZWM9_9EUPU</name>
<dbReference type="Proteomes" id="UP000678393">
    <property type="component" value="Unassembled WGS sequence"/>
</dbReference>
<dbReference type="InterPro" id="IPR052954">
    <property type="entry name" value="GPCR-Ligand_Int"/>
</dbReference>
<dbReference type="OrthoDB" id="5952950at2759"/>
<dbReference type="AlphaFoldDB" id="A0A8S3ZWM9"/>
<keyword evidence="8" id="KW-1185">Reference proteome</keyword>
<sequence>MSNITEIINGKSFKDDTILVSDKMLSYFTMINTWGLGQCVTIFGLIVNLLNIVVFVRQGLHDSVNISLLGLSVSDFGSLFVHFFANLCWTPDIMRMDLPFYPTHLMYILIYTHVVFSRATTGITAWITFERCLCVVTPLKIKSIVTPRRTLTFIIVFYILMFLSVIPVFYTTKVVWLFDSRRNKSILGVARITHNAYVEKVAFWINNVLPTAFFIFISVCTSILTKALRENSKWKANSVSSQKNTVISLRDTRISKMVVSISAVFIACYTPGTVVFMFVLIFPEMRYAGKQKNLLVA</sequence>
<dbReference type="InterPro" id="IPR017452">
    <property type="entry name" value="GPCR_Rhodpsn_7TM"/>
</dbReference>
<evidence type="ECO:0000256" key="5">
    <source>
        <dbReference type="SAM" id="Phobius"/>
    </source>
</evidence>
<evidence type="ECO:0000256" key="4">
    <source>
        <dbReference type="ARBA" id="ARBA00023136"/>
    </source>
</evidence>
<feature type="domain" description="G-protein coupled receptors family 1 profile" evidence="6">
    <location>
        <begin position="47"/>
        <end position="297"/>
    </location>
</feature>
<keyword evidence="3 5" id="KW-1133">Transmembrane helix</keyword>
<feature type="transmembrane region" description="Helical" evidence="5">
    <location>
        <begin position="105"/>
        <end position="129"/>
    </location>
</feature>